<dbReference type="PROSITE" id="PS51186">
    <property type="entry name" value="GNAT"/>
    <property type="match status" value="1"/>
</dbReference>
<dbReference type="Pfam" id="PF13420">
    <property type="entry name" value="Acetyltransf_4"/>
    <property type="match status" value="1"/>
</dbReference>
<dbReference type="PANTHER" id="PTHR43072:SF8">
    <property type="entry name" value="ACYLTRANSFERASE FABY-RELATED"/>
    <property type="match status" value="1"/>
</dbReference>
<dbReference type="Gene3D" id="3.40.630.30">
    <property type="match status" value="1"/>
</dbReference>
<dbReference type="EMBL" id="BMXT01000001">
    <property type="protein sequence ID" value="GGY23442.1"/>
    <property type="molecule type" value="Genomic_DNA"/>
</dbReference>
<organism evidence="2 3">
    <name type="scientific">Rhodanobacter panaciterrae</name>
    <dbReference type="NCBI Taxonomy" id="490572"/>
    <lineage>
        <taxon>Bacteria</taxon>
        <taxon>Pseudomonadati</taxon>
        <taxon>Pseudomonadota</taxon>
        <taxon>Gammaproteobacteria</taxon>
        <taxon>Lysobacterales</taxon>
        <taxon>Rhodanobacteraceae</taxon>
        <taxon>Rhodanobacter</taxon>
    </lineage>
</organism>
<gene>
    <name evidence="2" type="ORF">GCM10008098_16120</name>
</gene>
<dbReference type="InterPro" id="IPR000182">
    <property type="entry name" value="GNAT_dom"/>
</dbReference>
<name>A0ABQ2ZS37_9GAMM</name>
<evidence type="ECO:0000313" key="3">
    <source>
        <dbReference type="Proteomes" id="UP000621898"/>
    </source>
</evidence>
<sequence>MLKPMIRIAHNEDAAAIHAIYAPSITDGVATFETELPGVAAMRERIHARLQYYPWLVWEEDGAVLAYAYAGRFRERAAYDWIAETSIYVRADAHRRGIARRLYGVLLDTMRLQGINQAVGVITLPGTVSVAMHEAMGFSAAGVWRQCGYKLGQWWDVGVWQKELQPAASPPQPVIPFPAMVESTDLQRLLAAPPG</sequence>
<keyword evidence="3" id="KW-1185">Reference proteome</keyword>
<dbReference type="SUPFAM" id="SSF55729">
    <property type="entry name" value="Acyl-CoA N-acyltransferases (Nat)"/>
    <property type="match status" value="1"/>
</dbReference>
<protein>
    <submittedName>
        <fullName evidence="2">N-acetyltransferase</fullName>
    </submittedName>
</protein>
<accession>A0ABQ2ZS37</accession>
<comment type="caution">
    <text evidence="2">The sequence shown here is derived from an EMBL/GenBank/DDBJ whole genome shotgun (WGS) entry which is preliminary data.</text>
</comment>
<proteinExistence type="predicted"/>
<reference evidence="3" key="1">
    <citation type="journal article" date="2019" name="Int. J. Syst. Evol. Microbiol.">
        <title>The Global Catalogue of Microorganisms (GCM) 10K type strain sequencing project: providing services to taxonomists for standard genome sequencing and annotation.</title>
        <authorList>
            <consortium name="The Broad Institute Genomics Platform"/>
            <consortium name="The Broad Institute Genome Sequencing Center for Infectious Disease"/>
            <person name="Wu L."/>
            <person name="Ma J."/>
        </authorList>
    </citation>
    <scope>NUCLEOTIDE SEQUENCE [LARGE SCALE GENOMIC DNA]</scope>
    <source>
        <strain evidence="3">KCTC 22232</strain>
    </source>
</reference>
<evidence type="ECO:0000313" key="2">
    <source>
        <dbReference type="EMBL" id="GGY23442.1"/>
    </source>
</evidence>
<dbReference type="Proteomes" id="UP000621898">
    <property type="component" value="Unassembled WGS sequence"/>
</dbReference>
<dbReference type="PANTHER" id="PTHR43072">
    <property type="entry name" value="N-ACETYLTRANSFERASE"/>
    <property type="match status" value="1"/>
</dbReference>
<evidence type="ECO:0000259" key="1">
    <source>
        <dbReference type="PROSITE" id="PS51186"/>
    </source>
</evidence>
<feature type="domain" description="N-acetyltransferase" evidence="1">
    <location>
        <begin position="4"/>
        <end position="156"/>
    </location>
</feature>
<dbReference type="InterPro" id="IPR016181">
    <property type="entry name" value="Acyl_CoA_acyltransferase"/>
</dbReference>
<dbReference type="CDD" id="cd04301">
    <property type="entry name" value="NAT_SF"/>
    <property type="match status" value="1"/>
</dbReference>